<dbReference type="Gene3D" id="3.30.450.40">
    <property type="match status" value="1"/>
</dbReference>
<dbReference type="Proteomes" id="UP000077271">
    <property type="component" value="Unassembled WGS sequence"/>
</dbReference>
<accession>A0A177KYL0</accession>
<dbReference type="Pfam" id="PF01614">
    <property type="entry name" value="IclR_C"/>
    <property type="match status" value="1"/>
</dbReference>
<evidence type="ECO:0000256" key="3">
    <source>
        <dbReference type="ARBA" id="ARBA00023163"/>
    </source>
</evidence>
<evidence type="ECO:0000256" key="2">
    <source>
        <dbReference type="ARBA" id="ARBA00023125"/>
    </source>
</evidence>
<dbReference type="InterPro" id="IPR050707">
    <property type="entry name" value="HTH_MetabolicPath_Reg"/>
</dbReference>
<dbReference type="InterPro" id="IPR036390">
    <property type="entry name" value="WH_DNA-bd_sf"/>
</dbReference>
<evidence type="ECO:0000313" key="7">
    <source>
        <dbReference type="EMBL" id="OAH58095.1"/>
    </source>
</evidence>
<dbReference type="PROSITE" id="PS51077">
    <property type="entry name" value="HTH_ICLR"/>
    <property type="match status" value="1"/>
</dbReference>
<proteinExistence type="predicted"/>
<dbReference type="EMBL" id="LQWZ01000017">
    <property type="protein sequence ID" value="OAH56829.1"/>
    <property type="molecule type" value="Genomic_DNA"/>
</dbReference>
<evidence type="ECO:0000256" key="1">
    <source>
        <dbReference type="ARBA" id="ARBA00023015"/>
    </source>
</evidence>
<evidence type="ECO:0000259" key="4">
    <source>
        <dbReference type="PROSITE" id="PS51077"/>
    </source>
</evidence>
<dbReference type="GO" id="GO:0003677">
    <property type="term" value="F:DNA binding"/>
    <property type="evidence" value="ECO:0007669"/>
    <property type="project" value="UniProtKB-KW"/>
</dbReference>
<keyword evidence="3" id="KW-0804">Transcription</keyword>
<dbReference type="GO" id="GO:0003700">
    <property type="term" value="F:DNA-binding transcription factor activity"/>
    <property type="evidence" value="ECO:0007669"/>
    <property type="project" value="TreeGrafter"/>
</dbReference>
<organism evidence="7 8">
    <name type="scientific">Domibacillus aminovorans</name>
    <dbReference type="NCBI Taxonomy" id="29332"/>
    <lineage>
        <taxon>Bacteria</taxon>
        <taxon>Bacillati</taxon>
        <taxon>Bacillota</taxon>
        <taxon>Bacilli</taxon>
        <taxon>Bacillales</taxon>
        <taxon>Bacillaceae</taxon>
        <taxon>Domibacillus</taxon>
    </lineage>
</organism>
<dbReference type="OrthoDB" id="9791752at2"/>
<evidence type="ECO:0000313" key="8">
    <source>
        <dbReference type="Proteomes" id="UP000076935"/>
    </source>
</evidence>
<feature type="domain" description="HTH iclR-type" evidence="4">
    <location>
        <begin position="2"/>
        <end position="66"/>
    </location>
</feature>
<keyword evidence="1" id="KW-0805">Transcription regulation</keyword>
<name>A0A177KYL0_9BACI</name>
<dbReference type="SUPFAM" id="SSF46785">
    <property type="entry name" value="Winged helix' DNA-binding domain"/>
    <property type="match status" value="1"/>
</dbReference>
<evidence type="ECO:0000313" key="9">
    <source>
        <dbReference type="Proteomes" id="UP000077271"/>
    </source>
</evidence>
<gene>
    <name evidence="6" type="ORF">AWH48_19580</name>
    <name evidence="7" type="ORF">AWH49_06190</name>
</gene>
<dbReference type="PROSITE" id="PS51078">
    <property type="entry name" value="ICLR_ED"/>
    <property type="match status" value="1"/>
</dbReference>
<dbReference type="AlphaFoldDB" id="A0A177KYL0"/>
<keyword evidence="8" id="KW-1185">Reference proteome</keyword>
<dbReference type="Pfam" id="PF09339">
    <property type="entry name" value="HTH_IclR"/>
    <property type="match status" value="1"/>
</dbReference>
<dbReference type="PANTHER" id="PTHR30136:SF24">
    <property type="entry name" value="HTH-TYPE TRANSCRIPTIONAL REPRESSOR ALLR"/>
    <property type="match status" value="1"/>
</dbReference>
<feature type="domain" description="IclR-ED" evidence="5">
    <location>
        <begin position="67"/>
        <end position="246"/>
    </location>
</feature>
<dbReference type="PANTHER" id="PTHR30136">
    <property type="entry name" value="HELIX-TURN-HELIX TRANSCRIPTIONAL REGULATOR, ICLR FAMILY"/>
    <property type="match status" value="1"/>
</dbReference>
<evidence type="ECO:0000313" key="6">
    <source>
        <dbReference type="EMBL" id="OAH56829.1"/>
    </source>
</evidence>
<dbReference type="SMART" id="SM00346">
    <property type="entry name" value="HTH_ICLR"/>
    <property type="match status" value="1"/>
</dbReference>
<dbReference type="InterPro" id="IPR029016">
    <property type="entry name" value="GAF-like_dom_sf"/>
</dbReference>
<dbReference type="Proteomes" id="UP000076935">
    <property type="component" value="Unassembled WGS sequence"/>
</dbReference>
<dbReference type="Gene3D" id="1.10.10.10">
    <property type="entry name" value="Winged helix-like DNA-binding domain superfamily/Winged helix DNA-binding domain"/>
    <property type="match status" value="1"/>
</dbReference>
<protein>
    <submittedName>
        <fullName evidence="7">Transcriptional regulator, IclR family protein</fullName>
    </submittedName>
</protein>
<dbReference type="STRING" id="29332.AWH48_19580"/>
<dbReference type="GO" id="GO:0045892">
    <property type="term" value="P:negative regulation of DNA-templated transcription"/>
    <property type="evidence" value="ECO:0007669"/>
    <property type="project" value="UniProtKB-ARBA"/>
</dbReference>
<dbReference type="InterPro" id="IPR005471">
    <property type="entry name" value="Tscrpt_reg_IclR_N"/>
</dbReference>
<evidence type="ECO:0000259" key="5">
    <source>
        <dbReference type="PROSITE" id="PS51078"/>
    </source>
</evidence>
<sequence length="250" mass="27543">MSEVIRKSVALLTTIVPTEDKEEWSATEVSRHLDIPIQTVHRLLSSLAEYGFVFKNNETKKFRLGLTLMQLGLSIRDNLSVRNSALPIMEKLVKKTGESVYLTVPEGTEGVLVDCLNKDLLSKETDVIGMRTPLCVGASNKAILSHLSRDTKQHIIQTLIEQGEISDVNKLENELKLIAKWKIASSVGETIKGTGSIAAPIFSWEGKVVASISIVCSETNFTDHQAKYMMSEVKKAAGVISEELGWLKSS</sequence>
<comment type="caution">
    <text evidence="7">The sequence shown here is derived from an EMBL/GenBank/DDBJ whole genome shotgun (WGS) entry which is preliminary data.</text>
</comment>
<keyword evidence="2" id="KW-0238">DNA-binding</keyword>
<dbReference type="SUPFAM" id="SSF55781">
    <property type="entry name" value="GAF domain-like"/>
    <property type="match status" value="1"/>
</dbReference>
<dbReference type="RefSeq" id="WP_063966927.1">
    <property type="nucleotide sequence ID" value="NZ_JBCNAN010000036.1"/>
</dbReference>
<reference evidence="8 9" key="1">
    <citation type="submission" date="2016-01" db="EMBL/GenBank/DDBJ databases">
        <title>Investigation of taxonomic status of Bacillus aminovorans.</title>
        <authorList>
            <person name="Verma A."/>
            <person name="Pal Y."/>
            <person name="Krishnamurthi S."/>
        </authorList>
    </citation>
    <scope>NUCLEOTIDE SEQUENCE [LARGE SCALE GENOMIC DNA]</scope>
    <source>
        <strain evidence="7 8">DSM 1314</strain>
        <strain evidence="6 9">DSM 4337</strain>
    </source>
</reference>
<dbReference type="EMBL" id="LQWY01000074">
    <property type="protein sequence ID" value="OAH58095.1"/>
    <property type="molecule type" value="Genomic_DNA"/>
</dbReference>
<dbReference type="InterPro" id="IPR036388">
    <property type="entry name" value="WH-like_DNA-bd_sf"/>
</dbReference>
<dbReference type="InterPro" id="IPR014757">
    <property type="entry name" value="Tscrpt_reg_IclR_C"/>
</dbReference>